<dbReference type="Gene3D" id="3.90.1640.30">
    <property type="match status" value="1"/>
</dbReference>
<keyword evidence="2" id="KW-0540">Nuclease</keyword>
<keyword evidence="3" id="KW-0378">Hydrolase</keyword>
<evidence type="ECO:0000256" key="5">
    <source>
        <dbReference type="SAM" id="MobiDB-lite"/>
    </source>
</evidence>
<protein>
    <submittedName>
        <fullName evidence="8">Phosphoesterase</fullName>
    </submittedName>
</protein>
<evidence type="ECO:0000313" key="9">
    <source>
        <dbReference type="Proteomes" id="UP000422989"/>
    </source>
</evidence>
<dbReference type="InterPro" id="IPR051673">
    <property type="entry name" value="SSDNA_exonuclease_RecJ"/>
</dbReference>
<proteinExistence type="inferred from homology"/>
<dbReference type="Gene3D" id="2.40.50.460">
    <property type="match status" value="1"/>
</dbReference>
<dbReference type="OrthoDB" id="9809852at2"/>
<dbReference type="Pfam" id="PF01368">
    <property type="entry name" value="DHH"/>
    <property type="match status" value="1"/>
</dbReference>
<dbReference type="AlphaFoldDB" id="A0A6I6E4K9"/>
<dbReference type="InterPro" id="IPR001667">
    <property type="entry name" value="DDH_dom"/>
</dbReference>
<feature type="compositionally biased region" description="Polar residues" evidence="5">
    <location>
        <begin position="1"/>
        <end position="27"/>
    </location>
</feature>
<accession>A0A6I6E4K9</accession>
<reference evidence="8 9" key="1">
    <citation type="submission" date="2018-09" db="EMBL/GenBank/DDBJ databases">
        <title>Whole genome sequencing of Microbacterium oryzae strain MB-10T.</title>
        <authorList>
            <person name="Das S.K."/>
        </authorList>
    </citation>
    <scope>NUCLEOTIDE SEQUENCE [LARGE SCALE GENOMIC DNA]</scope>
    <source>
        <strain evidence="8 9">MB-10</strain>
    </source>
</reference>
<dbReference type="PANTHER" id="PTHR30255:SF2">
    <property type="entry name" value="SINGLE-STRANDED-DNA-SPECIFIC EXONUCLEASE RECJ"/>
    <property type="match status" value="1"/>
</dbReference>
<dbReference type="InterPro" id="IPR038763">
    <property type="entry name" value="DHH_sf"/>
</dbReference>
<evidence type="ECO:0000256" key="2">
    <source>
        <dbReference type="ARBA" id="ARBA00022722"/>
    </source>
</evidence>
<dbReference type="SUPFAM" id="SSF64182">
    <property type="entry name" value="DHH phosphoesterases"/>
    <property type="match status" value="1"/>
</dbReference>
<feature type="region of interest" description="Disordered" evidence="5">
    <location>
        <begin position="1"/>
        <end position="84"/>
    </location>
</feature>
<name>A0A6I6E4K9_9MICO</name>
<keyword evidence="4" id="KW-0269">Exonuclease</keyword>
<dbReference type="KEGG" id="moj:D7D94_08390"/>
<organism evidence="8 9">
    <name type="scientific">Microbacterium oryzae</name>
    <dbReference type="NCBI Taxonomy" id="743009"/>
    <lineage>
        <taxon>Bacteria</taxon>
        <taxon>Bacillati</taxon>
        <taxon>Actinomycetota</taxon>
        <taxon>Actinomycetes</taxon>
        <taxon>Micrococcales</taxon>
        <taxon>Microbacteriaceae</taxon>
        <taxon>Microbacterium</taxon>
    </lineage>
</organism>
<evidence type="ECO:0000256" key="1">
    <source>
        <dbReference type="ARBA" id="ARBA00005915"/>
    </source>
</evidence>
<comment type="similarity">
    <text evidence="1">Belongs to the RecJ family.</text>
</comment>
<evidence type="ECO:0000313" key="8">
    <source>
        <dbReference type="EMBL" id="QGU27687.1"/>
    </source>
</evidence>
<evidence type="ECO:0000259" key="7">
    <source>
        <dbReference type="Pfam" id="PF17768"/>
    </source>
</evidence>
<dbReference type="InterPro" id="IPR041122">
    <property type="entry name" value="RecJ_OB"/>
</dbReference>
<keyword evidence="9" id="KW-1185">Reference proteome</keyword>
<dbReference type="GO" id="GO:0004527">
    <property type="term" value="F:exonuclease activity"/>
    <property type="evidence" value="ECO:0007669"/>
    <property type="project" value="UniProtKB-KW"/>
</dbReference>
<dbReference type="EMBL" id="CP032550">
    <property type="protein sequence ID" value="QGU27687.1"/>
    <property type="molecule type" value="Genomic_DNA"/>
</dbReference>
<evidence type="ECO:0000256" key="4">
    <source>
        <dbReference type="ARBA" id="ARBA00022839"/>
    </source>
</evidence>
<feature type="domain" description="DDH" evidence="6">
    <location>
        <begin position="257"/>
        <end position="389"/>
    </location>
</feature>
<gene>
    <name evidence="8" type="ORF">D7D94_08390</name>
</gene>
<dbReference type="PANTHER" id="PTHR30255">
    <property type="entry name" value="SINGLE-STRANDED-DNA-SPECIFIC EXONUCLEASE RECJ"/>
    <property type="match status" value="1"/>
</dbReference>
<evidence type="ECO:0000259" key="6">
    <source>
        <dbReference type="Pfam" id="PF01368"/>
    </source>
</evidence>
<sequence length="834" mass="90124">MFTTSSFTAPSAHRSSVLTQPLDQGSSQHRRAVRSKQPDCITFSRRSPILSGRPRDRAAARSRGLCLRGGARSPPSIHPFRAKASDPAWGVADVSAEPRGTAPPSRNGESCGYDAGRPGGPAAGVIGVRGVGRQGRPEGGVEACTRIRVPVDSSFQSPACAPAEAAGRTRETPFPLSLLETYMSIPAFPDNSVDADFGGDILTLDEFFDDSLFRLLKDNRGWTEEYLDEINDATHEELQNVGLMVEELRRMQKAGEQIVVVPDFDMDGVTSGVIAWAGLSELGFDVQLHVPDYRRGHDITPETIQDVRIQFPHAAAIITTDAGINSHAGLAEARKLGLHTLVTDHHVELAPGCNADIAVNPARIGETYAHPGICGAHVIHQVLTAYAGRYAQHKVTAIGLLRLFAGIGTVSDVMPLLYENRRMVRDAISIARLLYVPIPPDDVREYNVEDSILMILLRNHDHSPEFVGAFEGFALLMQAFREHRRPMLDANGDPILDWRGQPRLTPGKLLTSAELTEDFFGFQLAPAFNAVRRIEGDMADAFGVFTAATAEEKYAHATALLDGNEQRKELSAQYLRRLWAEVDGNDHVAQPLQAYGVYFTDAPVGMLGLLAASVTSSTGRPTVVARRPADPSGPVSGSARSPQWFPVISTLTPLGYTAIGHEHACGVHAADRNELLRLAVDMRDAAEALNRRAVASGELEHANQADLILGPTPDAHAGLVSVDALKDLADDIRALAPFGHGFERPVIELIVDLTKCGISTLGASDQHLRLVLPIGLKVLWWNAAHHLLVLRSLAKSNIPGGSLLRLRVTLGTSKFRGEESVQAVVDRAVGNGIE</sequence>
<dbReference type="Proteomes" id="UP000422989">
    <property type="component" value="Chromosome"/>
</dbReference>
<dbReference type="Pfam" id="PF17768">
    <property type="entry name" value="RecJ_OB"/>
    <property type="match status" value="1"/>
</dbReference>
<feature type="domain" description="RecJ OB" evidence="7">
    <location>
        <begin position="726"/>
        <end position="825"/>
    </location>
</feature>
<evidence type="ECO:0000256" key="3">
    <source>
        <dbReference type="ARBA" id="ARBA00022801"/>
    </source>
</evidence>